<dbReference type="InterPro" id="IPR025503">
    <property type="entry name" value="DUF4391"/>
</dbReference>
<dbReference type="Pfam" id="PF14335">
    <property type="entry name" value="DUF4391"/>
    <property type="match status" value="1"/>
</dbReference>
<evidence type="ECO:0000313" key="1">
    <source>
        <dbReference type="EMBL" id="OSG93870.1"/>
    </source>
</evidence>
<comment type="caution">
    <text evidence="1">The sequence shown here is derived from an EMBL/GenBank/DDBJ whole genome shotgun (WGS) entry which is preliminary data.</text>
</comment>
<name>A0A1X2ZHG4_BIFAD</name>
<evidence type="ECO:0008006" key="3">
    <source>
        <dbReference type="Google" id="ProtNLM"/>
    </source>
</evidence>
<proteinExistence type="predicted"/>
<reference evidence="1 2" key="1">
    <citation type="journal article" date="2016" name="Sci. Rep.">
        <title>Evaluation of genetic diversity among strains of the human gut commensal Bifidobacterium adolescentis.</title>
        <authorList>
            <person name="Duranti S."/>
            <person name="Milani C."/>
            <person name="Lugli G.A."/>
            <person name="Mancabelli L."/>
            <person name="Turroni F."/>
            <person name="Ferrario C."/>
            <person name="Mangifesta M."/>
            <person name="Viappiani A."/>
            <person name="Sanchez B."/>
            <person name="Margolles A."/>
            <person name="van Sinderen D."/>
            <person name="Ventura M."/>
        </authorList>
    </citation>
    <scope>NUCLEOTIDE SEQUENCE [LARGE SCALE GENOMIC DNA]</scope>
    <source>
        <strain evidence="1 2">AD2-8</strain>
    </source>
</reference>
<dbReference type="RefSeq" id="WP_187781641.1">
    <property type="nucleotide sequence ID" value="NZ_JAASHI010000001.1"/>
</dbReference>
<protein>
    <recommendedName>
        <fullName evidence="3">DUF4391 domain-containing protein</fullName>
    </recommendedName>
</protein>
<sequence length="238" mass="26956">MSGIESCGPVTALTLGLPSTTAVTHPRGRLAKERFYTNTSVDKRLQRHFIEDIDSITMLAVIREQETGIPAGRTTREINVIGLEQSTNHPPLEVMEHIARTRDELTRHRSRILFVCVNGDMVRLAVFRNANVAEGLMEGSVHVGKPVEYGSARLRLDGADLDAVWELLCAEIILGSPDPTRVDRRIVSRTRIMRLTKEVDQLERRHAKTIQIGQRNKLWDELQAKRHELEQERQGEAL</sequence>
<dbReference type="Proteomes" id="UP000193664">
    <property type="component" value="Unassembled WGS sequence"/>
</dbReference>
<gene>
    <name evidence="1" type="ORF">AD0028_1238</name>
</gene>
<organism evidence="1 2">
    <name type="scientific">Bifidobacterium adolescentis</name>
    <dbReference type="NCBI Taxonomy" id="1680"/>
    <lineage>
        <taxon>Bacteria</taxon>
        <taxon>Bacillati</taxon>
        <taxon>Actinomycetota</taxon>
        <taxon>Actinomycetes</taxon>
        <taxon>Bifidobacteriales</taxon>
        <taxon>Bifidobacteriaceae</taxon>
        <taxon>Bifidobacterium</taxon>
    </lineage>
</organism>
<dbReference type="EMBL" id="LNKF01000004">
    <property type="protein sequence ID" value="OSG93870.1"/>
    <property type="molecule type" value="Genomic_DNA"/>
</dbReference>
<evidence type="ECO:0000313" key="2">
    <source>
        <dbReference type="Proteomes" id="UP000193664"/>
    </source>
</evidence>
<dbReference type="AlphaFoldDB" id="A0A1X2ZHG4"/>
<accession>A0A1X2ZHG4</accession>